<proteinExistence type="predicted"/>
<comment type="caution">
    <text evidence="2">The sequence shown here is derived from an EMBL/GenBank/DDBJ whole genome shotgun (WGS) entry which is preliminary data.</text>
</comment>
<dbReference type="PANTHER" id="PTHR33608">
    <property type="entry name" value="BLL2464 PROTEIN"/>
    <property type="match status" value="1"/>
</dbReference>
<dbReference type="InterPro" id="IPR036465">
    <property type="entry name" value="vWFA_dom_sf"/>
</dbReference>
<dbReference type="RefSeq" id="WP_380971099.1">
    <property type="nucleotide sequence ID" value="NZ_JBHTEF010000001.1"/>
</dbReference>
<sequence>MRAHGLEAVASRIELPVLRRLLSLMEGQHAGLRAGRGLEFLDMAEYKVGDDVKDIDWLASARVGRTVVKRFEATANVQMILVVDTGRSMGALAPSGETKEDIALVACETIAWLSTLRGDQIGLVAGDAERMRQMPARSGNAHAETILRRVAADIDLASPPSDTRRLLQRALAATRRRSLVVIVTDETQPAPDNEDVLKRLRTRHEVIVMSVADADPTSFPRGTPVIDVNAGPLPDFVLGDRELAAQAHEAAALRKTQVAAMLWRRGITQVSLDSGAAVARSFVTALERGSHVR</sequence>
<evidence type="ECO:0000313" key="3">
    <source>
        <dbReference type="Proteomes" id="UP001596527"/>
    </source>
</evidence>
<dbReference type="InterPro" id="IPR002881">
    <property type="entry name" value="DUF58"/>
</dbReference>
<protein>
    <submittedName>
        <fullName evidence="2">DUF58 domain-containing protein</fullName>
    </submittedName>
</protein>
<dbReference type="Proteomes" id="UP001596527">
    <property type="component" value="Unassembled WGS sequence"/>
</dbReference>
<gene>
    <name evidence="2" type="ORF">ACFQWG_00310</name>
</gene>
<keyword evidence="3" id="KW-1185">Reference proteome</keyword>
<reference evidence="3" key="1">
    <citation type="journal article" date="2019" name="Int. J. Syst. Evol. Microbiol.">
        <title>The Global Catalogue of Microorganisms (GCM) 10K type strain sequencing project: providing services to taxonomists for standard genome sequencing and annotation.</title>
        <authorList>
            <consortium name="The Broad Institute Genomics Platform"/>
            <consortium name="The Broad Institute Genome Sequencing Center for Infectious Disease"/>
            <person name="Wu L."/>
            <person name="Ma J."/>
        </authorList>
    </citation>
    <scope>NUCLEOTIDE SEQUENCE [LARGE SCALE GENOMIC DNA]</scope>
    <source>
        <strain evidence="3">CCUG 56698</strain>
    </source>
</reference>
<dbReference type="EMBL" id="JBHTEF010000001">
    <property type="protein sequence ID" value="MFC7579678.1"/>
    <property type="molecule type" value="Genomic_DNA"/>
</dbReference>
<dbReference type="Pfam" id="PF01882">
    <property type="entry name" value="DUF58"/>
    <property type="match status" value="1"/>
</dbReference>
<accession>A0ABW2SJ07</accession>
<name>A0ABW2SJ07_9ACTO</name>
<dbReference type="Gene3D" id="3.40.50.410">
    <property type="entry name" value="von Willebrand factor, type A domain"/>
    <property type="match status" value="1"/>
</dbReference>
<feature type="domain" description="DUF58" evidence="1">
    <location>
        <begin position="44"/>
        <end position="221"/>
    </location>
</feature>
<evidence type="ECO:0000313" key="2">
    <source>
        <dbReference type="EMBL" id="MFC7579678.1"/>
    </source>
</evidence>
<evidence type="ECO:0000259" key="1">
    <source>
        <dbReference type="Pfam" id="PF01882"/>
    </source>
</evidence>
<dbReference type="SUPFAM" id="SSF53300">
    <property type="entry name" value="vWA-like"/>
    <property type="match status" value="1"/>
</dbReference>
<dbReference type="PANTHER" id="PTHR33608:SF6">
    <property type="entry name" value="BLL2464 PROTEIN"/>
    <property type="match status" value="1"/>
</dbReference>
<organism evidence="2 3">
    <name type="scientific">Schaalia naturae</name>
    <dbReference type="NCBI Taxonomy" id="635203"/>
    <lineage>
        <taxon>Bacteria</taxon>
        <taxon>Bacillati</taxon>
        <taxon>Actinomycetota</taxon>
        <taxon>Actinomycetes</taxon>
        <taxon>Actinomycetales</taxon>
        <taxon>Actinomycetaceae</taxon>
        <taxon>Schaalia</taxon>
    </lineage>
</organism>